<evidence type="ECO:0000313" key="3">
    <source>
        <dbReference type="Proteomes" id="UP000215914"/>
    </source>
</evidence>
<accession>A0A9K3P1Q9</accession>
<reference evidence="2" key="2">
    <citation type="submission" date="2020-06" db="EMBL/GenBank/DDBJ databases">
        <title>Helianthus annuus Genome sequencing and assembly Release 2.</title>
        <authorList>
            <person name="Gouzy J."/>
            <person name="Langlade N."/>
            <person name="Munos S."/>
        </authorList>
    </citation>
    <scope>NUCLEOTIDE SEQUENCE</scope>
    <source>
        <tissue evidence="2">Leaves</tissue>
    </source>
</reference>
<reference evidence="2" key="1">
    <citation type="journal article" date="2017" name="Nature">
        <title>The sunflower genome provides insights into oil metabolism, flowering and Asterid evolution.</title>
        <authorList>
            <person name="Badouin H."/>
            <person name="Gouzy J."/>
            <person name="Grassa C.J."/>
            <person name="Murat F."/>
            <person name="Staton S.E."/>
            <person name="Cottret L."/>
            <person name="Lelandais-Briere C."/>
            <person name="Owens G.L."/>
            <person name="Carrere S."/>
            <person name="Mayjonade B."/>
            <person name="Legrand L."/>
            <person name="Gill N."/>
            <person name="Kane N.C."/>
            <person name="Bowers J.E."/>
            <person name="Hubner S."/>
            <person name="Bellec A."/>
            <person name="Berard A."/>
            <person name="Berges H."/>
            <person name="Blanchet N."/>
            <person name="Boniface M.C."/>
            <person name="Brunel D."/>
            <person name="Catrice O."/>
            <person name="Chaidir N."/>
            <person name="Claudel C."/>
            <person name="Donnadieu C."/>
            <person name="Faraut T."/>
            <person name="Fievet G."/>
            <person name="Helmstetter N."/>
            <person name="King M."/>
            <person name="Knapp S.J."/>
            <person name="Lai Z."/>
            <person name="Le Paslier M.C."/>
            <person name="Lippi Y."/>
            <person name="Lorenzon L."/>
            <person name="Mandel J.R."/>
            <person name="Marage G."/>
            <person name="Marchand G."/>
            <person name="Marquand E."/>
            <person name="Bret-Mestries E."/>
            <person name="Morien E."/>
            <person name="Nambeesan S."/>
            <person name="Nguyen T."/>
            <person name="Pegot-Espagnet P."/>
            <person name="Pouilly N."/>
            <person name="Raftis F."/>
            <person name="Sallet E."/>
            <person name="Schiex T."/>
            <person name="Thomas J."/>
            <person name="Vandecasteele C."/>
            <person name="Vares D."/>
            <person name="Vear F."/>
            <person name="Vautrin S."/>
            <person name="Crespi M."/>
            <person name="Mangin B."/>
            <person name="Burke J.M."/>
            <person name="Salse J."/>
            <person name="Munos S."/>
            <person name="Vincourt P."/>
            <person name="Rieseberg L.H."/>
            <person name="Langlade N.B."/>
        </authorList>
    </citation>
    <scope>NUCLEOTIDE SEQUENCE</scope>
    <source>
        <tissue evidence="2">Leaves</tissue>
    </source>
</reference>
<name>A0A9K3P1Q9_HELAN</name>
<dbReference type="PANTHER" id="PTHR34222">
    <property type="entry name" value="GAG_PRE-INTEGRS DOMAIN-CONTAINING PROTEIN"/>
    <property type="match status" value="1"/>
</dbReference>
<comment type="caution">
    <text evidence="2">The sequence shown here is derived from an EMBL/GenBank/DDBJ whole genome shotgun (WGS) entry which is preliminary data.</text>
</comment>
<dbReference type="Pfam" id="PF13976">
    <property type="entry name" value="gag_pre-integrs"/>
    <property type="match status" value="1"/>
</dbReference>
<dbReference type="Gramene" id="mRNA:HanXRQr2_Chr01g0014511">
    <property type="protein sequence ID" value="mRNA:HanXRQr2_Chr01g0014511"/>
    <property type="gene ID" value="HanXRQr2_Chr01g0014511"/>
</dbReference>
<dbReference type="PANTHER" id="PTHR34222:SF88">
    <property type="entry name" value="ZINC FINGER, CCHC-TYPE"/>
    <property type="match status" value="1"/>
</dbReference>
<dbReference type="AlphaFoldDB" id="A0A9K3P1Q9"/>
<evidence type="ECO:0000259" key="1">
    <source>
        <dbReference type="Pfam" id="PF13976"/>
    </source>
</evidence>
<dbReference type="Proteomes" id="UP000215914">
    <property type="component" value="Unassembled WGS sequence"/>
</dbReference>
<sequence length="232" mass="26343">MAGYEEHCDLCNRDGHNRSGCFKIIGYPEWWPGKAKDEKTKPKVAFGETGSSEDGPSPIEGLNNNQYNQFLNLFNMENSPNVQNTQPIANMAEKGNEWIADSGCTDHIDLNSRRLIGMGKCKGGLYHMKMEGNKRKAMAVSGEVWHQRLGHPSHSKISCLDFLSSNSNNVHCDSCLKAKFTRLPFPDSYIKSKECFDLLHCDIWGKYRRPSLTRANYFLTIVVTPRKFVFNQ</sequence>
<keyword evidence="3" id="KW-1185">Reference proteome</keyword>
<organism evidence="2 3">
    <name type="scientific">Helianthus annuus</name>
    <name type="common">Common sunflower</name>
    <dbReference type="NCBI Taxonomy" id="4232"/>
    <lineage>
        <taxon>Eukaryota</taxon>
        <taxon>Viridiplantae</taxon>
        <taxon>Streptophyta</taxon>
        <taxon>Embryophyta</taxon>
        <taxon>Tracheophyta</taxon>
        <taxon>Spermatophyta</taxon>
        <taxon>Magnoliopsida</taxon>
        <taxon>eudicotyledons</taxon>
        <taxon>Gunneridae</taxon>
        <taxon>Pentapetalae</taxon>
        <taxon>asterids</taxon>
        <taxon>campanulids</taxon>
        <taxon>Asterales</taxon>
        <taxon>Asteraceae</taxon>
        <taxon>Asteroideae</taxon>
        <taxon>Heliantheae alliance</taxon>
        <taxon>Heliantheae</taxon>
        <taxon>Helianthus</taxon>
    </lineage>
</organism>
<proteinExistence type="predicted"/>
<dbReference type="EMBL" id="MNCJ02000316">
    <property type="protein sequence ID" value="KAF5821482.1"/>
    <property type="molecule type" value="Genomic_DNA"/>
</dbReference>
<protein>
    <submittedName>
        <fullName evidence="2">GAG-pre-integrase domain-containing protein</fullName>
    </submittedName>
</protein>
<evidence type="ECO:0000313" key="2">
    <source>
        <dbReference type="EMBL" id="KAF5821482.1"/>
    </source>
</evidence>
<feature type="domain" description="GAG-pre-integrase" evidence="1">
    <location>
        <begin position="124"/>
        <end position="179"/>
    </location>
</feature>
<gene>
    <name evidence="2" type="ORF">HanXRQr2_Chr01g0014511</name>
</gene>
<dbReference type="InterPro" id="IPR025724">
    <property type="entry name" value="GAG-pre-integrase_dom"/>
</dbReference>